<dbReference type="EMBL" id="WMJZ01000010">
    <property type="protein sequence ID" value="MTH46427.1"/>
    <property type="molecule type" value="Genomic_DNA"/>
</dbReference>
<keyword evidence="2" id="KW-1185">Reference proteome</keyword>
<dbReference type="Proteomes" id="UP000477739">
    <property type="component" value="Unassembled WGS sequence"/>
</dbReference>
<dbReference type="AlphaFoldDB" id="A0A6L6IKL0"/>
<protein>
    <submittedName>
        <fullName evidence="1">Uncharacterized protein</fullName>
    </submittedName>
</protein>
<evidence type="ECO:0000313" key="1">
    <source>
        <dbReference type="EMBL" id="MTH46427.1"/>
    </source>
</evidence>
<proteinExistence type="predicted"/>
<name>A0A6L6IKL0_9ENTR</name>
<dbReference type="RefSeq" id="WP_155108058.1">
    <property type="nucleotide sequence ID" value="NZ_WMJZ01000010.1"/>
</dbReference>
<reference evidence="1 2" key="1">
    <citation type="submission" date="2019-11" db="EMBL/GenBank/DDBJ databases">
        <title>Escherichia alba sp. nov. isolated from the gut of plastic-eating superworms Zophobas atratus.</title>
        <authorList>
            <person name="Yang Y."/>
        </authorList>
    </citation>
    <scope>NUCLEOTIDE SEQUENCE [LARGE SCALE GENOMIC DNA]</scope>
    <source>
        <strain evidence="2">BIT-B35</strain>
    </source>
</reference>
<comment type="caution">
    <text evidence="1">The sequence shown here is derived from an EMBL/GenBank/DDBJ whole genome shotgun (WGS) entry which is preliminary data.</text>
</comment>
<organism evidence="1 2">
    <name type="scientific">Intestinirhabdus alba</name>
    <dbReference type="NCBI Taxonomy" id="2899544"/>
    <lineage>
        <taxon>Bacteria</taxon>
        <taxon>Pseudomonadati</taxon>
        <taxon>Pseudomonadota</taxon>
        <taxon>Gammaproteobacteria</taxon>
        <taxon>Enterobacterales</taxon>
        <taxon>Enterobacteriaceae</taxon>
        <taxon>Intestinirhabdus</taxon>
    </lineage>
</organism>
<gene>
    <name evidence="1" type="ORF">GJV78_09220</name>
</gene>
<accession>A0A6L6IKL0</accession>
<sequence length="117" mass="12522">MLNRLLLVLMVTLLPGCKEQSLLLAKQDVINLTVNEAHGAGGKRRVTVSGLAAHSALAVERIEQVEQPAGSVALRVYLSPAGAGRTGQFSYTLTVPDTIKQITFGPARDVIWSRSDP</sequence>
<evidence type="ECO:0000313" key="2">
    <source>
        <dbReference type="Proteomes" id="UP000477739"/>
    </source>
</evidence>